<feature type="region of interest" description="Disordered" evidence="1">
    <location>
        <begin position="1"/>
        <end position="24"/>
    </location>
</feature>
<organism evidence="2 3">
    <name type="scientific">Anthostomella pinea</name>
    <dbReference type="NCBI Taxonomy" id="933095"/>
    <lineage>
        <taxon>Eukaryota</taxon>
        <taxon>Fungi</taxon>
        <taxon>Dikarya</taxon>
        <taxon>Ascomycota</taxon>
        <taxon>Pezizomycotina</taxon>
        <taxon>Sordariomycetes</taxon>
        <taxon>Xylariomycetidae</taxon>
        <taxon>Xylariales</taxon>
        <taxon>Xylariaceae</taxon>
        <taxon>Anthostomella</taxon>
    </lineage>
</organism>
<comment type="caution">
    <text evidence="2">The sequence shown here is derived from an EMBL/GenBank/DDBJ whole genome shotgun (WGS) entry which is preliminary data.</text>
</comment>
<dbReference type="EMBL" id="CAUWAG010000013">
    <property type="protein sequence ID" value="CAJ2509989.1"/>
    <property type="molecule type" value="Genomic_DNA"/>
</dbReference>
<evidence type="ECO:0000256" key="1">
    <source>
        <dbReference type="SAM" id="MobiDB-lite"/>
    </source>
</evidence>
<evidence type="ECO:0000313" key="3">
    <source>
        <dbReference type="Proteomes" id="UP001295740"/>
    </source>
</evidence>
<reference evidence="2" key="1">
    <citation type="submission" date="2023-10" db="EMBL/GenBank/DDBJ databases">
        <authorList>
            <person name="Hackl T."/>
        </authorList>
    </citation>
    <scope>NUCLEOTIDE SEQUENCE</scope>
</reference>
<name>A0AAI8VSS0_9PEZI</name>
<keyword evidence="3" id="KW-1185">Reference proteome</keyword>
<dbReference type="AlphaFoldDB" id="A0AAI8VSS0"/>
<dbReference type="Proteomes" id="UP001295740">
    <property type="component" value="Unassembled WGS sequence"/>
</dbReference>
<accession>A0AAI8VSS0</accession>
<gene>
    <name evidence="2" type="ORF">KHLLAP_LOCUS10457</name>
</gene>
<sequence length="353" mass="40945">MARSQEHSQTSDQRYVHPHLGQEPERLSRQVMAEARKIQTAVILAPERTDYRDRWYYKDVTPFMRLSKQRFRQDGLLLPFGHPRSGFDLPSPTLFQTPMSWSLCDQADPLSGWPPEEVRQVASPASNNEYGKLFLYLRHELINYLYRFSALHVDFELHNMDTRKLPPHLEKHKYARIERAKVSNITDQAYVGTREALSLLSPLLQTPEENSHATILTLYLNAMMEIAKADESLASSGKYDVGWVSPLLAYLPRISPMALAISPQGAESYKVWDSRSILLDAEEYFQRYTAEQKFHEIPRKLHVAMKSDHTTVDKWPTRLKSCLGQEGAQDEFDFLLASKLTSIERHVEWRRLE</sequence>
<evidence type="ECO:0000313" key="2">
    <source>
        <dbReference type="EMBL" id="CAJ2509989.1"/>
    </source>
</evidence>
<proteinExistence type="predicted"/>
<protein>
    <submittedName>
        <fullName evidence="2">Uu.00g058890.m01.CDS01</fullName>
    </submittedName>
</protein>